<keyword evidence="3" id="KW-1185">Reference proteome</keyword>
<comment type="caution">
    <text evidence="2">The sequence shown here is derived from an EMBL/GenBank/DDBJ whole genome shotgun (WGS) entry which is preliminary data.</text>
</comment>
<dbReference type="Gene3D" id="1.10.357.10">
    <property type="entry name" value="Tetracycline Repressor, domain 2"/>
    <property type="match status" value="1"/>
</dbReference>
<dbReference type="Pfam" id="PF18665">
    <property type="entry name" value="TetR_C_37"/>
    <property type="match status" value="1"/>
</dbReference>
<name>A0A1A7R143_9FLAO</name>
<evidence type="ECO:0000313" key="3">
    <source>
        <dbReference type="Proteomes" id="UP000248987"/>
    </source>
</evidence>
<protein>
    <recommendedName>
        <fullName evidence="1">IcaR C-terminal domain-containing protein</fullName>
    </recommendedName>
</protein>
<dbReference type="InterPro" id="IPR009057">
    <property type="entry name" value="Homeodomain-like_sf"/>
</dbReference>
<organism evidence="2 3">
    <name type="scientific">Gelidibacter algens</name>
    <dbReference type="NCBI Taxonomy" id="49280"/>
    <lineage>
        <taxon>Bacteria</taxon>
        <taxon>Pseudomonadati</taxon>
        <taxon>Bacteroidota</taxon>
        <taxon>Flavobacteriia</taxon>
        <taxon>Flavobacteriales</taxon>
        <taxon>Flavobacteriaceae</taxon>
        <taxon>Gelidibacter</taxon>
    </lineage>
</organism>
<dbReference type="RefSeq" id="WP_066434655.1">
    <property type="nucleotide sequence ID" value="NZ_LZRN01000021.1"/>
</dbReference>
<gene>
    <name evidence="2" type="ORF">LX77_03842</name>
</gene>
<dbReference type="InterPro" id="IPR041646">
    <property type="entry name" value="IcaR_C"/>
</dbReference>
<sequence length="121" mass="14391">MFRKHLSTQRCKEIVVSFHEVARDLGLENAYIAMLAQHMEINKGPVLHYFKDREELLLGLIEYILEHYLRVMISERSDVMDCKVDVIRFIEDLFGRASIVYFDDGFLYSCYALIYRVAEFR</sequence>
<reference evidence="2 3" key="1">
    <citation type="submission" date="2018-06" db="EMBL/GenBank/DDBJ databases">
        <title>Genomic Encyclopedia of Archaeal and Bacterial Type Strains, Phase II (KMG-II): from individual species to whole genera.</title>
        <authorList>
            <person name="Goeker M."/>
        </authorList>
    </citation>
    <scope>NUCLEOTIDE SEQUENCE [LARGE SCALE GENOMIC DNA]</scope>
    <source>
        <strain evidence="2 3">DSM 12408</strain>
    </source>
</reference>
<evidence type="ECO:0000259" key="1">
    <source>
        <dbReference type="Pfam" id="PF18665"/>
    </source>
</evidence>
<dbReference type="STRING" id="49280.A9996_10995"/>
<proteinExistence type="predicted"/>
<dbReference type="Proteomes" id="UP000248987">
    <property type="component" value="Unassembled WGS sequence"/>
</dbReference>
<accession>A0A1A7R143</accession>
<dbReference type="OrthoDB" id="7618612at2"/>
<dbReference type="AlphaFoldDB" id="A0A1A7R143"/>
<feature type="domain" description="IcaR C-terminal" evidence="1">
    <location>
        <begin position="83"/>
        <end position="121"/>
    </location>
</feature>
<dbReference type="EMBL" id="QLLQ01000031">
    <property type="protein sequence ID" value="RAJ17720.1"/>
    <property type="molecule type" value="Genomic_DNA"/>
</dbReference>
<dbReference type="SUPFAM" id="SSF46689">
    <property type="entry name" value="Homeodomain-like"/>
    <property type="match status" value="1"/>
</dbReference>
<evidence type="ECO:0000313" key="2">
    <source>
        <dbReference type="EMBL" id="RAJ17720.1"/>
    </source>
</evidence>